<keyword evidence="3" id="KW-1185">Reference proteome</keyword>
<feature type="domain" description="LysM" evidence="1">
    <location>
        <begin position="33"/>
        <end position="84"/>
    </location>
</feature>
<dbReference type="Gene3D" id="3.10.350.10">
    <property type="entry name" value="LysM domain"/>
    <property type="match status" value="1"/>
</dbReference>
<dbReference type="AlphaFoldDB" id="C9LLJ3"/>
<organism evidence="2 3">
    <name type="scientific">Dialister invisus DSM 15470</name>
    <dbReference type="NCBI Taxonomy" id="592028"/>
    <lineage>
        <taxon>Bacteria</taxon>
        <taxon>Bacillati</taxon>
        <taxon>Bacillota</taxon>
        <taxon>Negativicutes</taxon>
        <taxon>Veillonellales</taxon>
        <taxon>Veillonellaceae</taxon>
        <taxon>Dialister</taxon>
    </lineage>
</organism>
<evidence type="ECO:0000313" key="3">
    <source>
        <dbReference type="Proteomes" id="UP000004736"/>
    </source>
</evidence>
<gene>
    <name evidence="2" type="ORF">GCWU000321_00189</name>
</gene>
<dbReference type="HOGENOM" id="CLU_136034_3_1_9"/>
<dbReference type="SMART" id="SM00257">
    <property type="entry name" value="LysM"/>
    <property type="match status" value="1"/>
</dbReference>
<sequence>MIMGKVLFLFITAVLLCGWGVNASVLSDNYVYKEIIIKENDTLWDIAAKETDNRMDIREYIYTVKRLNAIKNSGNLVPGQTIRLPMISK</sequence>
<dbReference type="PROSITE" id="PS51782">
    <property type="entry name" value="LYSM"/>
    <property type="match status" value="1"/>
</dbReference>
<dbReference type="EMBL" id="ACIM02000001">
    <property type="protein sequence ID" value="EEW96250.1"/>
    <property type="molecule type" value="Genomic_DNA"/>
</dbReference>
<dbReference type="InterPro" id="IPR018392">
    <property type="entry name" value="LysM"/>
</dbReference>
<dbReference type="CDD" id="cd00118">
    <property type="entry name" value="LysM"/>
    <property type="match status" value="1"/>
</dbReference>
<name>C9LLJ3_9FIRM</name>
<evidence type="ECO:0000259" key="1">
    <source>
        <dbReference type="PROSITE" id="PS51782"/>
    </source>
</evidence>
<protein>
    <submittedName>
        <fullName evidence="2">LysM domain protein</fullName>
    </submittedName>
</protein>
<evidence type="ECO:0000313" key="2">
    <source>
        <dbReference type="EMBL" id="EEW96250.1"/>
    </source>
</evidence>
<dbReference type="eggNOG" id="COG3170">
    <property type="taxonomic scope" value="Bacteria"/>
</dbReference>
<dbReference type="STRING" id="592028.GCWU000321_00189"/>
<dbReference type="Pfam" id="PF01476">
    <property type="entry name" value="LysM"/>
    <property type="match status" value="1"/>
</dbReference>
<proteinExistence type="predicted"/>
<reference evidence="2" key="1">
    <citation type="submission" date="2009-09" db="EMBL/GenBank/DDBJ databases">
        <authorList>
            <person name="Weinstock G."/>
            <person name="Sodergren E."/>
            <person name="Clifton S."/>
            <person name="Fulton L."/>
            <person name="Fulton B."/>
            <person name="Courtney L."/>
            <person name="Fronick C."/>
            <person name="Harrison M."/>
            <person name="Strong C."/>
            <person name="Farmer C."/>
            <person name="Delahaunty K."/>
            <person name="Markovic C."/>
            <person name="Hall O."/>
            <person name="Minx P."/>
            <person name="Tomlinson C."/>
            <person name="Mitreva M."/>
            <person name="Nelson J."/>
            <person name="Hou S."/>
            <person name="Wollam A."/>
            <person name="Pepin K.H."/>
            <person name="Johnson M."/>
            <person name="Bhonagiri V."/>
            <person name="Nash W.E."/>
            <person name="Warren W."/>
            <person name="Chinwalla A."/>
            <person name="Mardis E.R."/>
            <person name="Wilson R.K."/>
        </authorList>
    </citation>
    <scope>NUCLEOTIDE SEQUENCE [LARGE SCALE GENOMIC DNA]</scope>
    <source>
        <strain evidence="2">DSM 15470</strain>
    </source>
</reference>
<dbReference type="InterPro" id="IPR036779">
    <property type="entry name" value="LysM_dom_sf"/>
</dbReference>
<dbReference type="Proteomes" id="UP000004736">
    <property type="component" value="Unassembled WGS sequence"/>
</dbReference>
<comment type="caution">
    <text evidence="2">The sequence shown here is derived from an EMBL/GenBank/DDBJ whole genome shotgun (WGS) entry which is preliminary data.</text>
</comment>
<accession>C9LLJ3</accession>